<dbReference type="PANTHER" id="PTHR33371">
    <property type="entry name" value="INTERMEMBRANE PHOSPHOLIPID TRANSPORT SYSTEM BINDING PROTEIN MLAD-RELATED"/>
    <property type="match status" value="1"/>
</dbReference>
<dbReference type="OrthoDB" id="9769132at2"/>
<evidence type="ECO:0000313" key="3">
    <source>
        <dbReference type="EMBL" id="RIJ47752.1"/>
    </source>
</evidence>
<keyword evidence="1" id="KW-0472">Membrane</keyword>
<evidence type="ECO:0000313" key="4">
    <source>
        <dbReference type="Proteomes" id="UP000265926"/>
    </source>
</evidence>
<organism evidence="3 4">
    <name type="scientific">Maribellus luteus</name>
    <dbReference type="NCBI Taxonomy" id="2305463"/>
    <lineage>
        <taxon>Bacteria</taxon>
        <taxon>Pseudomonadati</taxon>
        <taxon>Bacteroidota</taxon>
        <taxon>Bacteroidia</taxon>
        <taxon>Marinilabiliales</taxon>
        <taxon>Prolixibacteraceae</taxon>
        <taxon>Maribellus</taxon>
    </lineage>
</organism>
<dbReference type="EMBL" id="QWGR01000007">
    <property type="protein sequence ID" value="RIJ47752.1"/>
    <property type="molecule type" value="Genomic_DNA"/>
</dbReference>
<accession>A0A399SYL1</accession>
<dbReference type="Pfam" id="PF02470">
    <property type="entry name" value="MlaD"/>
    <property type="match status" value="1"/>
</dbReference>
<dbReference type="Proteomes" id="UP000265926">
    <property type="component" value="Unassembled WGS sequence"/>
</dbReference>
<reference evidence="3 4" key="1">
    <citation type="submission" date="2018-08" db="EMBL/GenBank/DDBJ databases">
        <title>Pallidiluteibacterium maritimus gen. nov., sp. nov., isolated from coastal sediment.</title>
        <authorList>
            <person name="Zhou L.Y."/>
        </authorList>
    </citation>
    <scope>NUCLEOTIDE SEQUENCE [LARGE SCALE GENOMIC DNA]</scope>
    <source>
        <strain evidence="3 4">XSD2</strain>
    </source>
</reference>
<keyword evidence="4" id="KW-1185">Reference proteome</keyword>
<evidence type="ECO:0000256" key="1">
    <source>
        <dbReference type="SAM" id="Phobius"/>
    </source>
</evidence>
<comment type="caution">
    <text evidence="3">The sequence shown here is derived from an EMBL/GenBank/DDBJ whole genome shotgun (WGS) entry which is preliminary data.</text>
</comment>
<dbReference type="InterPro" id="IPR052336">
    <property type="entry name" value="MlaD_Phospholipid_Transporter"/>
</dbReference>
<feature type="domain" description="Mce/MlaD" evidence="2">
    <location>
        <begin position="36"/>
        <end position="112"/>
    </location>
</feature>
<dbReference type="InterPro" id="IPR003399">
    <property type="entry name" value="Mce/MlaD"/>
</dbReference>
<keyword evidence="1" id="KW-1133">Transmembrane helix</keyword>
<evidence type="ECO:0000259" key="2">
    <source>
        <dbReference type="Pfam" id="PF02470"/>
    </source>
</evidence>
<dbReference type="RefSeq" id="WP_119438640.1">
    <property type="nucleotide sequence ID" value="NZ_QWGR01000007.1"/>
</dbReference>
<sequence>MRLSKYTRLGVLIVVALTIFFWGLSYLKGNDFFSRTNYYYVYYDRVDGLAPSSKVMMNGFPIGKVRDITFASDRSGRLLVTLAIDSEFGVPTNSVAQIISSDIMGTRSVKLEMSKELTYHHPNDTIRGSIEHDLKEQVSMQVLPLKNKAEELLSTLDSALTVFTAILNEDAQANLSSSFANINQSIKNIEATTADLQEVVAAEKQSMKSIITNIDSITTMFRNNSSAFEATVHNLHSFSDTLSQISVSPVLDNIQNISEQLIATLDKLNSDDNTAGLLLNDDELYYSINMLSENMAFLIADVQKNPKRYLQFSAFDFGKDVYVNTKQDLSAKDIVFKVHLVSSKIKLDPNSERFDGIKNVEEYYSGGVYSYLAGSTGIYSEIELLFSSVRKKFPDSSIVAFKNGRIITLEKALRKIQ</sequence>
<proteinExistence type="predicted"/>
<dbReference type="AlphaFoldDB" id="A0A399SYL1"/>
<keyword evidence="1" id="KW-0812">Transmembrane</keyword>
<name>A0A399SYL1_9BACT</name>
<dbReference type="PANTHER" id="PTHR33371:SF4">
    <property type="entry name" value="INTERMEMBRANE PHOSPHOLIPID TRANSPORT SYSTEM BINDING PROTEIN MLAD"/>
    <property type="match status" value="1"/>
</dbReference>
<feature type="transmembrane region" description="Helical" evidence="1">
    <location>
        <begin position="9"/>
        <end position="27"/>
    </location>
</feature>
<protein>
    <submittedName>
        <fullName evidence="3">MCE family protein</fullName>
    </submittedName>
</protein>
<gene>
    <name evidence="3" type="ORF">D1614_14335</name>
</gene>